<dbReference type="SUPFAM" id="SSF53774">
    <property type="entry name" value="Glutaminase/Asparaginase"/>
    <property type="match status" value="1"/>
</dbReference>
<dbReference type="Gene3D" id="3.40.50.40">
    <property type="match status" value="1"/>
</dbReference>
<dbReference type="InterPro" id="IPR006034">
    <property type="entry name" value="Asparaginase/glutaminase-like"/>
</dbReference>
<dbReference type="Gene3D" id="3.40.50.1170">
    <property type="entry name" value="L-asparaginase, N-terminal domain"/>
    <property type="match status" value="1"/>
</dbReference>
<dbReference type="InterPro" id="IPR004550">
    <property type="entry name" value="AsnASE_II"/>
</dbReference>
<evidence type="ECO:0000256" key="2">
    <source>
        <dbReference type="ARBA" id="ARBA00010518"/>
    </source>
</evidence>
<evidence type="ECO:0000256" key="10">
    <source>
        <dbReference type="PIRSR" id="PIRSR001220-2"/>
    </source>
</evidence>
<comment type="catalytic activity">
    <reaction evidence="8">
        <text>L-asparagine + H2O = L-aspartate + NH4(+)</text>
        <dbReference type="Rhea" id="RHEA:21016"/>
        <dbReference type="ChEBI" id="CHEBI:15377"/>
        <dbReference type="ChEBI" id="CHEBI:28938"/>
        <dbReference type="ChEBI" id="CHEBI:29991"/>
        <dbReference type="ChEBI" id="CHEBI:58048"/>
        <dbReference type="EC" id="3.5.1.1"/>
    </reaction>
</comment>
<dbReference type="PANTHER" id="PTHR11707:SF28">
    <property type="entry name" value="60 KDA LYSOPHOSPHOLIPASE"/>
    <property type="match status" value="1"/>
</dbReference>
<dbReference type="NCBIfam" id="NF008304">
    <property type="entry name" value="PRK11096.1"/>
    <property type="match status" value="1"/>
</dbReference>
<dbReference type="RefSeq" id="WP_005304433.1">
    <property type="nucleotide sequence ID" value="NZ_PYOG01000003.1"/>
</dbReference>
<keyword evidence="4" id="KW-0732">Signal</keyword>
<dbReference type="FunFam" id="3.40.50.40:FF:000002">
    <property type="entry name" value="L-asparaginase 2"/>
    <property type="match status" value="1"/>
</dbReference>
<gene>
    <name evidence="14" type="primary">ansB</name>
    <name evidence="14" type="ORF">NCTC11647_03508</name>
</gene>
<feature type="active site" description="O-isoaspartyl threonine intermediate" evidence="9">
    <location>
        <position position="38"/>
    </location>
</feature>
<evidence type="ECO:0000256" key="7">
    <source>
        <dbReference type="ARBA" id="ARBA00023157"/>
    </source>
</evidence>
<feature type="domain" description="Asparaginase/glutaminase C-terminal" evidence="13">
    <location>
        <begin position="241"/>
        <end position="351"/>
    </location>
</feature>
<dbReference type="AlphaFoldDB" id="A0A2T3QN67"/>
<dbReference type="PRINTS" id="PR00139">
    <property type="entry name" value="ASNGLNASE"/>
</dbReference>
<evidence type="ECO:0000256" key="5">
    <source>
        <dbReference type="ARBA" id="ARBA00022764"/>
    </source>
</evidence>
<evidence type="ECO:0000256" key="11">
    <source>
        <dbReference type="RuleBase" id="RU004456"/>
    </source>
</evidence>
<evidence type="ECO:0000259" key="13">
    <source>
        <dbReference type="Pfam" id="PF17763"/>
    </source>
</evidence>
<keyword evidence="6 14" id="KW-0378">Hydrolase</keyword>
<dbReference type="InterPro" id="IPR020827">
    <property type="entry name" value="Asparaginase/glutaminase_AS1"/>
</dbReference>
<dbReference type="Pfam" id="PF17763">
    <property type="entry name" value="Asparaginase_C"/>
    <property type="match status" value="1"/>
</dbReference>
<evidence type="ECO:0000313" key="15">
    <source>
        <dbReference type="Proteomes" id="UP000251647"/>
    </source>
</evidence>
<evidence type="ECO:0000256" key="9">
    <source>
        <dbReference type="PIRSR" id="PIRSR001220-1"/>
    </source>
</evidence>
<dbReference type="InterPro" id="IPR040919">
    <property type="entry name" value="Asparaginase_C"/>
</dbReference>
<feature type="domain" description="L-asparaginase N-terminal" evidence="12">
    <location>
        <begin position="29"/>
        <end position="222"/>
    </location>
</feature>
<dbReference type="InterPro" id="IPR027475">
    <property type="entry name" value="Asparaginase/glutaminase_AS2"/>
</dbReference>
<dbReference type="GO" id="GO:0006528">
    <property type="term" value="P:asparagine metabolic process"/>
    <property type="evidence" value="ECO:0007669"/>
    <property type="project" value="InterPro"/>
</dbReference>
<evidence type="ECO:0000256" key="4">
    <source>
        <dbReference type="ARBA" id="ARBA00022729"/>
    </source>
</evidence>
<dbReference type="InterPro" id="IPR036152">
    <property type="entry name" value="Asp/glu_Ase-like_sf"/>
</dbReference>
<keyword evidence="5" id="KW-0574">Periplasm</keyword>
<feature type="binding site" evidence="10">
    <location>
        <begin position="117"/>
        <end position="118"/>
    </location>
    <ligand>
        <name>substrate</name>
    </ligand>
</feature>
<reference evidence="14 15" key="1">
    <citation type="submission" date="2018-06" db="EMBL/GenBank/DDBJ databases">
        <authorList>
            <consortium name="Pathogen Informatics"/>
            <person name="Doyle S."/>
        </authorList>
    </citation>
    <scope>NUCLEOTIDE SEQUENCE [LARGE SCALE GENOMIC DNA]</scope>
    <source>
        <strain evidence="14 15">NCTC11647</strain>
    </source>
</reference>
<evidence type="ECO:0000256" key="3">
    <source>
        <dbReference type="ARBA" id="ARBA00012920"/>
    </source>
</evidence>
<comment type="similarity">
    <text evidence="2 11">Belongs to the asparaginase 1 family.</text>
</comment>
<evidence type="ECO:0000256" key="8">
    <source>
        <dbReference type="ARBA" id="ARBA00049366"/>
    </source>
</evidence>
<dbReference type="GO" id="GO:0004067">
    <property type="term" value="F:asparaginase activity"/>
    <property type="evidence" value="ECO:0007669"/>
    <property type="project" value="UniProtKB-UniRule"/>
</dbReference>
<dbReference type="FunFam" id="3.40.50.1170:FF:000001">
    <property type="entry name" value="L-asparaginase 2"/>
    <property type="match status" value="1"/>
</dbReference>
<dbReference type="GO" id="GO:0042597">
    <property type="term" value="C:periplasmic space"/>
    <property type="evidence" value="ECO:0007669"/>
    <property type="project" value="UniProtKB-SubCell"/>
</dbReference>
<sequence>MKKNPIRLGMLAAGLCFSSFSFAATDLPNIKILATGGTIAGAGQSATKSNYTAGKVGVDALIAAVPDMTKIADISGEQVVSIGSQDMNDEVWLKLAKRVNELLAQDDVDGIVITHGTDTMEETAYFLDLTVKSKKPVVLVGAMRPSTAMSADGPVNLYNAVVAATDEDSKGRGVLVTMNDTIFDARDVTKTNTTSVNTFQSPNFGPLGYVHNSDAKYQRSPERKHTTETVFDVSKLTSLPKVGIVYNYANASDLPVKALIDAKFDGIVSAGVGNGNLYHTVFDQLEKASKDGIMVVRSSRTPTGSTTLDAEIDDAKYGFVASGTLNPQKARILLMLSLTQTKDYKDVQKMFQYY</sequence>
<evidence type="ECO:0000259" key="12">
    <source>
        <dbReference type="Pfam" id="PF00710"/>
    </source>
</evidence>
<dbReference type="SMART" id="SM00870">
    <property type="entry name" value="Asparaginase"/>
    <property type="match status" value="1"/>
</dbReference>
<dbReference type="NCBIfam" id="TIGR00520">
    <property type="entry name" value="asnASE_II"/>
    <property type="match status" value="1"/>
</dbReference>
<accession>A0A2T3QN67</accession>
<dbReference type="Proteomes" id="UP000251647">
    <property type="component" value="Unassembled WGS sequence"/>
</dbReference>
<proteinExistence type="inferred from homology"/>
<dbReference type="EMBL" id="UATL01000005">
    <property type="protein sequence ID" value="SPY44560.1"/>
    <property type="molecule type" value="Genomic_DNA"/>
</dbReference>
<dbReference type="PIRSF" id="PIRSF500176">
    <property type="entry name" value="L_ASNase"/>
    <property type="match status" value="1"/>
</dbReference>
<protein>
    <recommendedName>
        <fullName evidence="3">asparaginase</fullName>
        <ecNumber evidence="3">3.5.1.1</ecNumber>
    </recommendedName>
</protein>
<dbReference type="PIRSF" id="PIRSF001220">
    <property type="entry name" value="L-ASNase_gatD"/>
    <property type="match status" value="1"/>
</dbReference>
<dbReference type="Pfam" id="PF00710">
    <property type="entry name" value="Asparaginase"/>
    <property type="match status" value="1"/>
</dbReference>
<evidence type="ECO:0000256" key="1">
    <source>
        <dbReference type="ARBA" id="ARBA00004418"/>
    </source>
</evidence>
<dbReference type="PROSITE" id="PS00917">
    <property type="entry name" value="ASN_GLN_ASE_2"/>
    <property type="match status" value="1"/>
</dbReference>
<name>A0A2T3QN67_PHODM</name>
<dbReference type="InterPro" id="IPR027473">
    <property type="entry name" value="L-asparaginase_C"/>
</dbReference>
<feature type="binding site" evidence="10">
    <location>
        <position position="84"/>
    </location>
    <ligand>
        <name>substrate</name>
    </ligand>
</feature>
<keyword evidence="7" id="KW-1015">Disulfide bond</keyword>
<dbReference type="PANTHER" id="PTHR11707">
    <property type="entry name" value="L-ASPARAGINASE"/>
    <property type="match status" value="1"/>
</dbReference>
<dbReference type="CDD" id="cd08964">
    <property type="entry name" value="L-asparaginase_II"/>
    <property type="match status" value="1"/>
</dbReference>
<comment type="subcellular location">
    <subcellularLocation>
        <location evidence="1">Periplasm</location>
    </subcellularLocation>
</comment>
<dbReference type="OrthoDB" id="9788068at2"/>
<dbReference type="InterPro" id="IPR027474">
    <property type="entry name" value="L-asparaginase_N"/>
</dbReference>
<organism evidence="14 15">
    <name type="scientific">Photobacterium damselae</name>
    <dbReference type="NCBI Taxonomy" id="38293"/>
    <lineage>
        <taxon>Bacteria</taxon>
        <taxon>Pseudomonadati</taxon>
        <taxon>Pseudomonadota</taxon>
        <taxon>Gammaproteobacteria</taxon>
        <taxon>Vibrionales</taxon>
        <taxon>Vibrionaceae</taxon>
        <taxon>Photobacterium</taxon>
    </lineage>
</organism>
<dbReference type="InterPro" id="IPR037152">
    <property type="entry name" value="L-asparaginase_N_sf"/>
</dbReference>
<evidence type="ECO:0000256" key="6">
    <source>
        <dbReference type="ARBA" id="ARBA00022801"/>
    </source>
</evidence>
<dbReference type="EC" id="3.5.1.1" evidence="3"/>
<evidence type="ECO:0000313" key="14">
    <source>
        <dbReference type="EMBL" id="SPY44560.1"/>
    </source>
</evidence>
<dbReference type="PROSITE" id="PS51732">
    <property type="entry name" value="ASN_GLN_ASE_3"/>
    <property type="match status" value="1"/>
</dbReference>
<dbReference type="PROSITE" id="PS00144">
    <property type="entry name" value="ASN_GLN_ASE_1"/>
    <property type="match status" value="1"/>
</dbReference>